<name>A0A4U5PPW1_POPAL</name>
<accession>A0A4U5PPW1</accession>
<dbReference type="EMBL" id="RCHU01000641">
    <property type="protein sequence ID" value="TKR99307.1"/>
    <property type="molecule type" value="Genomic_DNA"/>
</dbReference>
<organism evidence="1">
    <name type="scientific">Populus alba</name>
    <name type="common">White poplar</name>
    <dbReference type="NCBI Taxonomy" id="43335"/>
    <lineage>
        <taxon>Eukaryota</taxon>
        <taxon>Viridiplantae</taxon>
        <taxon>Streptophyta</taxon>
        <taxon>Embryophyta</taxon>
        <taxon>Tracheophyta</taxon>
        <taxon>Spermatophyta</taxon>
        <taxon>Magnoliopsida</taxon>
        <taxon>eudicotyledons</taxon>
        <taxon>Gunneridae</taxon>
        <taxon>Pentapetalae</taxon>
        <taxon>rosids</taxon>
        <taxon>fabids</taxon>
        <taxon>Malpighiales</taxon>
        <taxon>Salicaceae</taxon>
        <taxon>Saliceae</taxon>
        <taxon>Populus</taxon>
    </lineage>
</organism>
<protein>
    <submittedName>
        <fullName evidence="1">Uncharacterized protein</fullName>
    </submittedName>
</protein>
<gene>
    <name evidence="1" type="ORF">D5086_0000196960</name>
</gene>
<reference evidence="1" key="1">
    <citation type="submission" date="2018-10" db="EMBL/GenBank/DDBJ databases">
        <title>Population genomic analysis revealed the cold adaptation of white poplar.</title>
        <authorList>
            <person name="Liu Y.-J."/>
        </authorList>
    </citation>
    <scope>NUCLEOTIDE SEQUENCE [LARGE SCALE GENOMIC DNA]</scope>
    <source>
        <strain evidence="1">PAL-ZL1</strain>
    </source>
</reference>
<evidence type="ECO:0000313" key="1">
    <source>
        <dbReference type="EMBL" id="TKR99307.1"/>
    </source>
</evidence>
<sequence length="110" mass="12356">MRAKTSINSQLLTISLQRALANIEAISSSPSARELHGSFFQPVCFFFRKLYRMAGPGVFLRPSDVEWSTNNCLCFYSFPPNPGMIRRIMAVHNGGNDQREVGGTREDDDL</sequence>
<proteinExistence type="predicted"/>
<comment type="caution">
    <text evidence="1">The sequence shown here is derived from an EMBL/GenBank/DDBJ whole genome shotgun (WGS) entry which is preliminary data.</text>
</comment>
<dbReference type="AlphaFoldDB" id="A0A4U5PPW1"/>